<proteinExistence type="predicted"/>
<evidence type="ECO:0000313" key="2">
    <source>
        <dbReference type="Proteomes" id="UP000005496"/>
    </source>
</evidence>
<dbReference type="Proteomes" id="UP000005496">
    <property type="component" value="Unassembled WGS sequence"/>
</dbReference>
<name>D6SPX4_9BACT</name>
<reference evidence="1" key="1">
    <citation type="submission" date="2010-05" db="EMBL/GenBank/DDBJ databases">
        <title>The draft genome of Desulfonatronospira thiodismutans ASO3-1.</title>
        <authorList>
            <consortium name="US DOE Joint Genome Institute (JGI-PGF)"/>
            <person name="Lucas S."/>
            <person name="Copeland A."/>
            <person name="Lapidus A."/>
            <person name="Cheng J.-F."/>
            <person name="Bruce D."/>
            <person name="Goodwin L."/>
            <person name="Pitluck S."/>
            <person name="Chertkov O."/>
            <person name="Brettin T."/>
            <person name="Detter J.C."/>
            <person name="Han C."/>
            <person name="Land M.L."/>
            <person name="Hauser L."/>
            <person name="Kyrpides N."/>
            <person name="Mikhailova N."/>
            <person name="Muyzer G."/>
            <person name="Woyke T."/>
        </authorList>
    </citation>
    <scope>NUCLEOTIDE SEQUENCE [LARGE SCALE GENOMIC DNA]</scope>
    <source>
        <strain evidence="1">ASO3-1</strain>
    </source>
</reference>
<dbReference type="RefSeq" id="WP_008870116.1">
    <property type="nucleotide sequence ID" value="NZ_ACJN02000002.1"/>
</dbReference>
<evidence type="ECO:0000313" key="1">
    <source>
        <dbReference type="EMBL" id="EFI34800.1"/>
    </source>
</evidence>
<dbReference type="EMBL" id="ACJN02000002">
    <property type="protein sequence ID" value="EFI34800.1"/>
    <property type="molecule type" value="Genomic_DNA"/>
</dbReference>
<gene>
    <name evidence="1" type="ORF">Dthio_PD2181</name>
</gene>
<protein>
    <submittedName>
        <fullName evidence="1">Uncharacterized protein</fullName>
    </submittedName>
</protein>
<dbReference type="AlphaFoldDB" id="D6SPX4"/>
<comment type="caution">
    <text evidence="1">The sequence shown here is derived from an EMBL/GenBank/DDBJ whole genome shotgun (WGS) entry which is preliminary data.</text>
</comment>
<accession>D6SPX4</accession>
<organism evidence="1 2">
    <name type="scientific">Desulfonatronospira thiodismutans ASO3-1</name>
    <dbReference type="NCBI Taxonomy" id="555779"/>
    <lineage>
        <taxon>Bacteria</taxon>
        <taxon>Pseudomonadati</taxon>
        <taxon>Thermodesulfobacteriota</taxon>
        <taxon>Desulfovibrionia</taxon>
        <taxon>Desulfovibrionales</taxon>
        <taxon>Desulfonatronovibrionaceae</taxon>
        <taxon>Desulfonatronospira</taxon>
    </lineage>
</organism>
<sequence length="433" mass="47562">MVKKLYIFLLCILTLILTLNIVLGGMGGDGDTEDIDDIKTVKEAMESGIPLEEFDDLNFNSEEEYFHMVEHGLTGSPSEDTEITLADGRTAILKEGGVSIGSEKVNVRPDPPGIVLEDGTGISGEFDISDLVDGNIPAANELNFESSEGDSSSGQGIEGFSMDGPDYTIDYADYWETDSHKIVEGHGIQKKGGNIYVDEGHAIDSDDEFVNYADSYESSGDEFNIGEAKAVLLDGTLFTDIKDSYFKTKDGAITEASVTSSTDDNSFTLDGITVEMDENDTFNAKLDEETGKFDLSLDSEQGKIEATYPNVGCVEISPGSRFEYTGSDFDDFALFVPSYGGVYELCIRTLPEENYTSDCSRCGVKDFVNKTAEFNGIYQYEKPSVFEDDIFRNMIDASGNYSMEADNHKFNNTYIFRRSHGDAALEHKAPVRL</sequence>
<keyword evidence="2" id="KW-1185">Reference proteome</keyword>